<dbReference type="AlphaFoldDB" id="A0A2T4JX24"/>
<dbReference type="PANTHER" id="PTHR22604">
    <property type="entry name" value="OXIDOREDUCTASES"/>
    <property type="match status" value="1"/>
</dbReference>
<evidence type="ECO:0000313" key="6">
    <source>
        <dbReference type="Proteomes" id="UP000241010"/>
    </source>
</evidence>
<gene>
    <name evidence="5" type="ORF">C5F48_07100</name>
</gene>
<name>A0A2T4JX24_9RHOB</name>
<protein>
    <submittedName>
        <fullName evidence="5">Oxidoreductase</fullName>
    </submittedName>
</protein>
<keyword evidence="6" id="KW-1185">Reference proteome</keyword>
<feature type="domain" description="GFO/IDH/MocA-like oxidoreductase" evidence="4">
    <location>
        <begin position="133"/>
        <end position="248"/>
    </location>
</feature>
<dbReference type="InterPro" id="IPR000683">
    <property type="entry name" value="Gfo/Idh/MocA-like_OxRdtase_N"/>
</dbReference>
<dbReference type="SUPFAM" id="SSF55347">
    <property type="entry name" value="Glyceraldehyde-3-phosphate dehydrogenase-like, C-terminal domain"/>
    <property type="match status" value="1"/>
</dbReference>
<sequence length="329" mass="35989">MTDPVRWGVLGAANFARHFMAPAIHEALGAELVALATSDPAKAEPFRAFAPGLRLHDSYEALLADPAVEAVYIPLPNHLHVEWTLKALAAGKHVLTEKPIALHADEIDRIIAARDASGLLAAEAFMILHHPQWQRARELVRGGAIGPVRHVDAVFSYDNRDGANIRNRPETGGGGIRDIGVYTYGSVRYVTGAEPEALEARLIRENGVDTWAQVTGVMAGEGQRFTYSALTSMRLFPRQEVVFQGDLGLIRLTAPFNAAVFGEAQVELHRPGLSVTVERFPAARHYKLQVEAFCRSVREGVAYPVPLEFSRGTQVMIDRIFAVATDISL</sequence>
<comment type="caution">
    <text evidence="5">The sequence shown here is derived from an EMBL/GenBank/DDBJ whole genome shotgun (WGS) entry which is preliminary data.</text>
</comment>
<dbReference type="Gene3D" id="3.30.360.10">
    <property type="entry name" value="Dihydrodipicolinate Reductase, domain 2"/>
    <property type="match status" value="1"/>
</dbReference>
<dbReference type="Pfam" id="PF22725">
    <property type="entry name" value="GFO_IDH_MocA_C3"/>
    <property type="match status" value="1"/>
</dbReference>
<comment type="similarity">
    <text evidence="1">Belongs to the Gfo/Idh/MocA family.</text>
</comment>
<dbReference type="OrthoDB" id="9815825at2"/>
<dbReference type="Pfam" id="PF01408">
    <property type="entry name" value="GFO_IDH_MocA"/>
    <property type="match status" value="1"/>
</dbReference>
<evidence type="ECO:0000313" key="5">
    <source>
        <dbReference type="EMBL" id="PTE22435.1"/>
    </source>
</evidence>
<dbReference type="Proteomes" id="UP000241010">
    <property type="component" value="Unassembled WGS sequence"/>
</dbReference>
<keyword evidence="2" id="KW-0560">Oxidoreductase</keyword>
<evidence type="ECO:0000256" key="1">
    <source>
        <dbReference type="ARBA" id="ARBA00010928"/>
    </source>
</evidence>
<reference evidence="5 6" key="1">
    <citation type="submission" date="2018-03" db="EMBL/GenBank/DDBJ databases">
        <title>Cereibacter changlensis.</title>
        <authorList>
            <person name="Meyer T.E."/>
            <person name="Miller S."/>
            <person name="Lodha T."/>
            <person name="Gandham S."/>
            <person name="Chintalapati S."/>
            <person name="Chintalapati V.R."/>
        </authorList>
    </citation>
    <scope>NUCLEOTIDE SEQUENCE [LARGE SCALE GENOMIC DNA]</scope>
    <source>
        <strain evidence="5 6">JA139</strain>
    </source>
</reference>
<feature type="domain" description="Gfo/Idh/MocA-like oxidoreductase N-terminal" evidence="3">
    <location>
        <begin position="5"/>
        <end position="119"/>
    </location>
</feature>
<dbReference type="EMBL" id="PZKG01000022">
    <property type="protein sequence ID" value="PTE22435.1"/>
    <property type="molecule type" value="Genomic_DNA"/>
</dbReference>
<proteinExistence type="inferred from homology"/>
<dbReference type="RefSeq" id="WP_107663210.1">
    <property type="nucleotide sequence ID" value="NZ_PZKG01000022.1"/>
</dbReference>
<accession>A0A2T4JX24</accession>
<dbReference type="GO" id="GO:0016491">
    <property type="term" value="F:oxidoreductase activity"/>
    <property type="evidence" value="ECO:0007669"/>
    <property type="project" value="UniProtKB-KW"/>
</dbReference>
<dbReference type="PANTHER" id="PTHR22604:SF105">
    <property type="entry name" value="TRANS-1,2-DIHYDROBENZENE-1,2-DIOL DEHYDROGENASE"/>
    <property type="match status" value="1"/>
</dbReference>
<evidence type="ECO:0000259" key="3">
    <source>
        <dbReference type="Pfam" id="PF01408"/>
    </source>
</evidence>
<dbReference type="GO" id="GO:0000166">
    <property type="term" value="F:nucleotide binding"/>
    <property type="evidence" value="ECO:0007669"/>
    <property type="project" value="InterPro"/>
</dbReference>
<evidence type="ECO:0000259" key="4">
    <source>
        <dbReference type="Pfam" id="PF22725"/>
    </source>
</evidence>
<dbReference type="InterPro" id="IPR055170">
    <property type="entry name" value="GFO_IDH_MocA-like_dom"/>
</dbReference>
<dbReference type="Gene3D" id="3.40.50.720">
    <property type="entry name" value="NAD(P)-binding Rossmann-like Domain"/>
    <property type="match status" value="1"/>
</dbReference>
<dbReference type="SUPFAM" id="SSF51735">
    <property type="entry name" value="NAD(P)-binding Rossmann-fold domains"/>
    <property type="match status" value="1"/>
</dbReference>
<dbReference type="InterPro" id="IPR050984">
    <property type="entry name" value="Gfo/Idh/MocA_domain"/>
</dbReference>
<organism evidence="5 6">
    <name type="scientific">Cereibacter changlensis JA139</name>
    <dbReference type="NCBI Taxonomy" id="1188249"/>
    <lineage>
        <taxon>Bacteria</taxon>
        <taxon>Pseudomonadati</taxon>
        <taxon>Pseudomonadota</taxon>
        <taxon>Alphaproteobacteria</taxon>
        <taxon>Rhodobacterales</taxon>
        <taxon>Paracoccaceae</taxon>
        <taxon>Cereibacter</taxon>
    </lineage>
</organism>
<dbReference type="InterPro" id="IPR036291">
    <property type="entry name" value="NAD(P)-bd_dom_sf"/>
</dbReference>
<evidence type="ECO:0000256" key="2">
    <source>
        <dbReference type="ARBA" id="ARBA00023002"/>
    </source>
</evidence>